<dbReference type="EMBL" id="JAHRIP010047929">
    <property type="protein sequence ID" value="MEQ2299278.1"/>
    <property type="molecule type" value="Genomic_DNA"/>
</dbReference>
<accession>A0ABV0YZC9</accession>
<feature type="region of interest" description="Disordered" evidence="1">
    <location>
        <begin position="40"/>
        <end position="78"/>
    </location>
</feature>
<organism evidence="2 3">
    <name type="scientific">Ameca splendens</name>
    <dbReference type="NCBI Taxonomy" id="208324"/>
    <lineage>
        <taxon>Eukaryota</taxon>
        <taxon>Metazoa</taxon>
        <taxon>Chordata</taxon>
        <taxon>Craniata</taxon>
        <taxon>Vertebrata</taxon>
        <taxon>Euteleostomi</taxon>
        <taxon>Actinopterygii</taxon>
        <taxon>Neopterygii</taxon>
        <taxon>Teleostei</taxon>
        <taxon>Neoteleostei</taxon>
        <taxon>Acanthomorphata</taxon>
        <taxon>Ovalentaria</taxon>
        <taxon>Atherinomorphae</taxon>
        <taxon>Cyprinodontiformes</taxon>
        <taxon>Goodeidae</taxon>
        <taxon>Ameca</taxon>
    </lineage>
</organism>
<proteinExistence type="predicted"/>
<name>A0ABV0YZC9_9TELE</name>
<keyword evidence="3" id="KW-1185">Reference proteome</keyword>
<protein>
    <submittedName>
        <fullName evidence="2">Uncharacterized protein</fullName>
    </submittedName>
</protein>
<gene>
    <name evidence="2" type="ORF">AMECASPLE_013683</name>
</gene>
<comment type="caution">
    <text evidence="2">The sequence shown here is derived from an EMBL/GenBank/DDBJ whole genome shotgun (WGS) entry which is preliminary data.</text>
</comment>
<evidence type="ECO:0000256" key="1">
    <source>
        <dbReference type="SAM" id="MobiDB-lite"/>
    </source>
</evidence>
<dbReference type="Proteomes" id="UP001469553">
    <property type="component" value="Unassembled WGS sequence"/>
</dbReference>
<reference evidence="2 3" key="1">
    <citation type="submission" date="2021-06" db="EMBL/GenBank/DDBJ databases">
        <authorList>
            <person name="Palmer J.M."/>
        </authorList>
    </citation>
    <scope>NUCLEOTIDE SEQUENCE [LARGE SCALE GENOMIC DNA]</scope>
    <source>
        <strain evidence="2 3">AS_MEX2019</strain>
        <tissue evidence="2">Muscle</tissue>
    </source>
</reference>
<sequence length="78" mass="8587">MSGGRRLQKVRATHHPRFVVELQINIVGKILHEAICVSQSEKTRNEGKPETPLSCSTGNEKETKKSLGIPVGEIPLQV</sequence>
<evidence type="ECO:0000313" key="3">
    <source>
        <dbReference type="Proteomes" id="UP001469553"/>
    </source>
</evidence>
<evidence type="ECO:0000313" key="2">
    <source>
        <dbReference type="EMBL" id="MEQ2299278.1"/>
    </source>
</evidence>